<organism evidence="1 2">
    <name type="scientific">Streptomyces caviscabies</name>
    <dbReference type="NCBI Taxonomy" id="90079"/>
    <lineage>
        <taxon>Bacteria</taxon>
        <taxon>Bacillati</taxon>
        <taxon>Actinomycetota</taxon>
        <taxon>Actinomycetes</taxon>
        <taxon>Kitasatosporales</taxon>
        <taxon>Streptomycetaceae</taxon>
        <taxon>Streptomyces</taxon>
    </lineage>
</organism>
<accession>A0ABW2M932</accession>
<dbReference type="Gene3D" id="3.40.30.120">
    <property type="match status" value="1"/>
</dbReference>
<gene>
    <name evidence="1" type="ORF">ACFQW9_11240</name>
</gene>
<dbReference type="Proteomes" id="UP001596509">
    <property type="component" value="Unassembled WGS sequence"/>
</dbReference>
<evidence type="ECO:0008006" key="3">
    <source>
        <dbReference type="Google" id="ProtNLM"/>
    </source>
</evidence>
<reference evidence="2" key="1">
    <citation type="journal article" date="2019" name="Int. J. Syst. Evol. Microbiol.">
        <title>The Global Catalogue of Microorganisms (GCM) 10K type strain sequencing project: providing services to taxonomists for standard genome sequencing and annotation.</title>
        <authorList>
            <consortium name="The Broad Institute Genomics Platform"/>
            <consortium name="The Broad Institute Genome Sequencing Center for Infectious Disease"/>
            <person name="Wu L."/>
            <person name="Ma J."/>
        </authorList>
    </citation>
    <scope>NUCLEOTIDE SEQUENCE [LARGE SCALE GENOMIC DNA]</scope>
    <source>
        <strain evidence="2">ICMP 19430</strain>
    </source>
</reference>
<proteinExistence type="predicted"/>
<dbReference type="RefSeq" id="WP_266490100.1">
    <property type="nucleotide sequence ID" value="NZ_JBHTCK010000002.1"/>
</dbReference>
<evidence type="ECO:0000313" key="1">
    <source>
        <dbReference type="EMBL" id="MFC7351213.1"/>
    </source>
</evidence>
<sequence length="118" mass="11731">MRAATVLAVRCAGAPVGGLAVGDQQHGVDLLGVFDVEPLVARAGVVGRIERTLPALGTDTALPAVAGASVRTYRGPAPQAYGPGLFLVRPDGCVGWAGEAPAGLAAYAEPLGLDLTSA</sequence>
<keyword evidence="2" id="KW-1185">Reference proteome</keyword>
<evidence type="ECO:0000313" key="2">
    <source>
        <dbReference type="Proteomes" id="UP001596509"/>
    </source>
</evidence>
<name>A0ABW2M932_9ACTN</name>
<dbReference type="EMBL" id="JBHTCK010000002">
    <property type="protein sequence ID" value="MFC7351213.1"/>
    <property type="molecule type" value="Genomic_DNA"/>
</dbReference>
<protein>
    <recommendedName>
        <fullName evidence="3">Monooxygenase</fullName>
    </recommendedName>
</protein>
<comment type="caution">
    <text evidence="1">The sequence shown here is derived from an EMBL/GenBank/DDBJ whole genome shotgun (WGS) entry which is preliminary data.</text>
</comment>